<feature type="transmembrane region" description="Helical" evidence="7">
    <location>
        <begin position="257"/>
        <end position="279"/>
    </location>
</feature>
<evidence type="ECO:0000313" key="9">
    <source>
        <dbReference type="EMBL" id="MBB6484740.1"/>
    </source>
</evidence>
<evidence type="ECO:0000313" key="10">
    <source>
        <dbReference type="Proteomes" id="UP000565576"/>
    </source>
</evidence>
<dbReference type="GO" id="GO:0005886">
    <property type="term" value="C:plasma membrane"/>
    <property type="evidence" value="ECO:0007669"/>
    <property type="project" value="UniProtKB-SubCell"/>
</dbReference>
<evidence type="ECO:0000256" key="4">
    <source>
        <dbReference type="ARBA" id="ARBA00022692"/>
    </source>
</evidence>
<dbReference type="CDD" id="cd06261">
    <property type="entry name" value="TM_PBP2"/>
    <property type="match status" value="1"/>
</dbReference>
<dbReference type="RefSeq" id="WP_184703571.1">
    <property type="nucleotide sequence ID" value="NZ_JACHBG010000003.1"/>
</dbReference>
<dbReference type="InterPro" id="IPR035906">
    <property type="entry name" value="MetI-like_sf"/>
</dbReference>
<evidence type="ECO:0000259" key="8">
    <source>
        <dbReference type="PROSITE" id="PS50928"/>
    </source>
</evidence>
<evidence type="ECO:0000256" key="7">
    <source>
        <dbReference type="RuleBase" id="RU363032"/>
    </source>
</evidence>
<feature type="transmembrane region" description="Helical" evidence="7">
    <location>
        <begin position="92"/>
        <end position="118"/>
    </location>
</feature>
<evidence type="ECO:0000256" key="3">
    <source>
        <dbReference type="ARBA" id="ARBA00022475"/>
    </source>
</evidence>
<dbReference type="GO" id="GO:0055085">
    <property type="term" value="P:transmembrane transport"/>
    <property type="evidence" value="ECO:0007669"/>
    <property type="project" value="InterPro"/>
</dbReference>
<dbReference type="Gene3D" id="1.10.3720.10">
    <property type="entry name" value="MetI-like"/>
    <property type="match status" value="1"/>
</dbReference>
<reference evidence="9 10" key="1">
    <citation type="submission" date="2020-08" db="EMBL/GenBank/DDBJ databases">
        <title>Genomic Encyclopedia of Type Strains, Phase IV (KMG-V): Genome sequencing to study the core and pangenomes of soil and plant-associated prokaryotes.</title>
        <authorList>
            <person name="Whitman W."/>
        </authorList>
    </citation>
    <scope>NUCLEOTIDE SEQUENCE [LARGE SCALE GENOMIC DNA]</scope>
    <source>
        <strain evidence="9 10">SEMIA 4060</strain>
    </source>
</reference>
<dbReference type="Proteomes" id="UP000565576">
    <property type="component" value="Unassembled WGS sequence"/>
</dbReference>
<evidence type="ECO:0000256" key="5">
    <source>
        <dbReference type="ARBA" id="ARBA00022989"/>
    </source>
</evidence>
<dbReference type="SUPFAM" id="SSF161098">
    <property type="entry name" value="MetI-like"/>
    <property type="match status" value="1"/>
</dbReference>
<keyword evidence="2 7" id="KW-0813">Transport</keyword>
<organism evidence="9 10">
    <name type="scientific">Rhizobium lusitanum</name>
    <dbReference type="NCBI Taxonomy" id="293958"/>
    <lineage>
        <taxon>Bacteria</taxon>
        <taxon>Pseudomonadati</taxon>
        <taxon>Pseudomonadota</taxon>
        <taxon>Alphaproteobacteria</taxon>
        <taxon>Hyphomicrobiales</taxon>
        <taxon>Rhizobiaceae</taxon>
        <taxon>Rhizobium/Agrobacterium group</taxon>
        <taxon>Rhizobium</taxon>
    </lineage>
</organism>
<comment type="caution">
    <text evidence="9">The sequence shown here is derived from an EMBL/GenBank/DDBJ whole genome shotgun (WGS) entry which is preliminary data.</text>
</comment>
<evidence type="ECO:0000256" key="1">
    <source>
        <dbReference type="ARBA" id="ARBA00004651"/>
    </source>
</evidence>
<dbReference type="AlphaFoldDB" id="A0A7X0IPG2"/>
<comment type="similarity">
    <text evidence="7">Belongs to the binding-protein-dependent transport system permease family.</text>
</comment>
<dbReference type="PANTHER" id="PTHR43386">
    <property type="entry name" value="OLIGOPEPTIDE TRANSPORT SYSTEM PERMEASE PROTEIN APPC"/>
    <property type="match status" value="1"/>
</dbReference>
<keyword evidence="4 7" id="KW-0812">Transmembrane</keyword>
<evidence type="ECO:0000256" key="6">
    <source>
        <dbReference type="ARBA" id="ARBA00023136"/>
    </source>
</evidence>
<keyword evidence="6 7" id="KW-0472">Membrane</keyword>
<dbReference type="Pfam" id="PF00528">
    <property type="entry name" value="BPD_transp_1"/>
    <property type="match status" value="1"/>
</dbReference>
<dbReference type="PANTHER" id="PTHR43386:SF25">
    <property type="entry name" value="PEPTIDE ABC TRANSPORTER PERMEASE PROTEIN"/>
    <property type="match status" value="1"/>
</dbReference>
<keyword evidence="5 7" id="KW-1133">Transmembrane helix</keyword>
<protein>
    <submittedName>
        <fullName evidence="9">Peptide/nickel transport system permease protein</fullName>
    </submittedName>
</protein>
<accession>A0A7X0IPG2</accession>
<dbReference type="EMBL" id="JACHBG010000003">
    <property type="protein sequence ID" value="MBB6484740.1"/>
    <property type="molecule type" value="Genomic_DNA"/>
</dbReference>
<keyword evidence="3" id="KW-1003">Cell membrane</keyword>
<name>A0A7X0IPG2_9HYPH</name>
<dbReference type="PROSITE" id="PS50928">
    <property type="entry name" value="ABC_TM1"/>
    <property type="match status" value="1"/>
</dbReference>
<comment type="subcellular location">
    <subcellularLocation>
        <location evidence="1 7">Cell membrane</location>
        <topology evidence="1 7">Multi-pass membrane protein</topology>
    </subcellularLocation>
</comment>
<evidence type="ECO:0000256" key="2">
    <source>
        <dbReference type="ARBA" id="ARBA00022448"/>
    </source>
</evidence>
<feature type="transmembrane region" description="Helical" evidence="7">
    <location>
        <begin position="130"/>
        <end position="149"/>
    </location>
</feature>
<feature type="domain" description="ABC transmembrane type-1" evidence="8">
    <location>
        <begin position="90"/>
        <end position="279"/>
    </location>
</feature>
<feature type="transmembrane region" description="Helical" evidence="7">
    <location>
        <begin position="33"/>
        <end position="52"/>
    </location>
</feature>
<sequence>MSIDVDLNAATPRRSRPRPAGWRRLWTSAQVRWGVTLLVAMTVLIAIGPLLAPYDPAAPVGKPYAMPSAMAFLGTDNLGRDVFSRVLSGGTYLAWMAPISALLSVAVGAAIALVTAYYGGWTDLLLMRSLDVLLAFPGVLLTLLCVSVFGPEPALLVGLVTLSLMPGVARVIRGAALPLLNQEYVLWAKAVGKPAHNIILRELLPNVSSPLLVELGLRLSWSVGILSSMSFIGYGIQPPAADWGLMVNENGGGLGTQPFAALAPIAMIVLYTIGGALVAEGAARVVARTEGKA</sequence>
<proteinExistence type="inferred from homology"/>
<dbReference type="InterPro" id="IPR050366">
    <property type="entry name" value="BP-dependent_transpt_permease"/>
</dbReference>
<gene>
    <name evidence="9" type="ORF">GGD46_002018</name>
</gene>
<dbReference type="InterPro" id="IPR000515">
    <property type="entry name" value="MetI-like"/>
</dbReference>